<keyword evidence="12 17" id="KW-1133">Transmembrane helix</keyword>
<dbReference type="SUPFAM" id="SSF47384">
    <property type="entry name" value="Homodimeric domain of signal transducing histidine kinase"/>
    <property type="match status" value="1"/>
</dbReference>
<organism evidence="19">
    <name type="scientific">Aeromonas sp. 19NY04SH05-1</name>
    <dbReference type="NCBI Taxonomy" id="2920537"/>
    <lineage>
        <taxon>Bacteria</taxon>
        <taxon>Pseudomonadati</taxon>
        <taxon>Pseudomonadota</taxon>
        <taxon>Gammaproteobacteria</taxon>
        <taxon>Aeromonadales</taxon>
        <taxon>Aeromonadaceae</taxon>
        <taxon>Aeromonas</taxon>
    </lineage>
</organism>
<evidence type="ECO:0000256" key="17">
    <source>
        <dbReference type="SAM" id="Phobius"/>
    </source>
</evidence>
<dbReference type="InterPro" id="IPR033479">
    <property type="entry name" value="dCache_1"/>
</dbReference>
<dbReference type="SMART" id="SM00388">
    <property type="entry name" value="HisKA"/>
    <property type="match status" value="1"/>
</dbReference>
<dbReference type="InterPro" id="IPR003594">
    <property type="entry name" value="HATPase_dom"/>
</dbReference>
<keyword evidence="8 17" id="KW-0812">Transmembrane</keyword>
<protein>
    <recommendedName>
        <fullName evidence="15">C4-dicarboxylate transport sensor protein DctB</fullName>
        <ecNumber evidence="3">2.7.13.3</ecNumber>
    </recommendedName>
</protein>
<dbReference type="InterPro" id="IPR036890">
    <property type="entry name" value="HATPase_C_sf"/>
</dbReference>
<dbReference type="GO" id="GO:0005524">
    <property type="term" value="F:ATP binding"/>
    <property type="evidence" value="ECO:0007669"/>
    <property type="project" value="UniProtKB-KW"/>
</dbReference>
<keyword evidence="9" id="KW-0547">Nucleotide-binding</keyword>
<dbReference type="PROSITE" id="PS50109">
    <property type="entry name" value="HIS_KIN"/>
    <property type="match status" value="1"/>
</dbReference>
<dbReference type="PANTHER" id="PTHR43065:SF46">
    <property type="entry name" value="C4-DICARBOXYLATE TRANSPORT SENSOR PROTEIN DCTB"/>
    <property type="match status" value="1"/>
</dbReference>
<evidence type="ECO:0000256" key="2">
    <source>
        <dbReference type="ARBA" id="ARBA00004429"/>
    </source>
</evidence>
<evidence type="ECO:0000256" key="6">
    <source>
        <dbReference type="ARBA" id="ARBA00022553"/>
    </source>
</evidence>
<dbReference type="AlphaFoldDB" id="A0AAU6TA42"/>
<keyword evidence="6" id="KW-0597">Phosphoprotein</keyword>
<evidence type="ECO:0000256" key="12">
    <source>
        <dbReference type="ARBA" id="ARBA00022989"/>
    </source>
</evidence>
<dbReference type="SUPFAM" id="SSF103190">
    <property type="entry name" value="Sensory domain-like"/>
    <property type="match status" value="1"/>
</dbReference>
<evidence type="ECO:0000256" key="4">
    <source>
        <dbReference type="ARBA" id="ARBA00022475"/>
    </source>
</evidence>
<accession>A0AAU6TA42</accession>
<comment type="catalytic activity">
    <reaction evidence="1">
        <text>ATP + protein L-histidine = ADP + protein N-phospho-L-histidine.</text>
        <dbReference type="EC" id="2.7.13.3"/>
    </reaction>
</comment>
<sequence length="613" mass="68609">MMNNGSRGLLIGLWITLMVVLAFMARQWGLESLRQQAQLDNERLAGQLLVELDKYRRLPALIATRSELQQALLRTLSPARLNPLLEQQNEILGTDAIYLMTAQGDVIAASNWRQQDSFVGDNYRFRPYFQQAMQGRAGSYFALGQRSGRRGYYFSYPVQEGDHRLGVVVVKVALSLIEERWDSRDDFDYLLTDEYGVVFFSSRAEWLYRPLVRLNDTTRATLSDERKYGDKLGAPLSDQPTLGLLRSQDEWRWGQGYLFTGTAMPSAGWHLYTLKPLHGLLPIMAKALASFALISLLVLMIWLYWRQELLGRARLARLNNQLEHKVSERTLALSTSNQELVATIDKYRQTQRELVDTQEQLVQAAKLALLGEMSAGINHELNQPLAAMRAYGENALQLLDKGRLDSCRDNLLQINSLNHHMSELVARFKVFARKGEQTLQAVTLQPVIHASLALLHSQMIKQGLLIETRLPAEPLYVRADAVQLEQVLVNLLHNALQACATSSPPRVWLTLERVDHRVVIEVSDNGPGLPVEASRLFAPFYTTKSQGLGLGLTISLRIVTAFGGQLEAANSPVHGGACFTITLPAVDPSLRSEPGSPAFTSSGESHDPDNADR</sequence>
<name>A0AAU6TA42_9GAMM</name>
<dbReference type="InterPro" id="IPR029151">
    <property type="entry name" value="Sensor-like_sf"/>
</dbReference>
<dbReference type="InterPro" id="IPR017055">
    <property type="entry name" value="Sig_transdc_His_kinase_DctB"/>
</dbReference>
<feature type="transmembrane region" description="Helical" evidence="17">
    <location>
        <begin position="283"/>
        <end position="305"/>
    </location>
</feature>
<evidence type="ECO:0000256" key="14">
    <source>
        <dbReference type="ARBA" id="ARBA00023136"/>
    </source>
</evidence>
<dbReference type="InterPro" id="IPR003661">
    <property type="entry name" value="HisK_dim/P_dom"/>
</dbReference>
<dbReference type="InterPro" id="IPR005467">
    <property type="entry name" value="His_kinase_dom"/>
</dbReference>
<keyword evidence="10" id="KW-0418">Kinase</keyword>
<dbReference type="FunFam" id="1.10.287.130:FF:000049">
    <property type="entry name" value="C4-dicarboxylate transport sensor protein DctB"/>
    <property type="match status" value="1"/>
</dbReference>
<evidence type="ECO:0000256" key="8">
    <source>
        <dbReference type="ARBA" id="ARBA00022692"/>
    </source>
</evidence>
<dbReference type="SMART" id="SM00387">
    <property type="entry name" value="HATPase_c"/>
    <property type="match status" value="1"/>
</dbReference>
<evidence type="ECO:0000259" key="18">
    <source>
        <dbReference type="PROSITE" id="PS50109"/>
    </source>
</evidence>
<evidence type="ECO:0000256" key="16">
    <source>
        <dbReference type="SAM" id="MobiDB-lite"/>
    </source>
</evidence>
<keyword evidence="5" id="KW-0997">Cell inner membrane</keyword>
<dbReference type="Pfam" id="PF02743">
    <property type="entry name" value="dCache_1"/>
    <property type="match status" value="1"/>
</dbReference>
<dbReference type="GO" id="GO:0000155">
    <property type="term" value="F:phosphorelay sensor kinase activity"/>
    <property type="evidence" value="ECO:0007669"/>
    <property type="project" value="InterPro"/>
</dbReference>
<dbReference type="InterPro" id="IPR004358">
    <property type="entry name" value="Sig_transdc_His_kin-like_C"/>
</dbReference>
<dbReference type="Pfam" id="PF02518">
    <property type="entry name" value="HATPase_c"/>
    <property type="match status" value="1"/>
</dbReference>
<feature type="region of interest" description="Disordered" evidence="16">
    <location>
        <begin position="590"/>
        <end position="613"/>
    </location>
</feature>
<evidence type="ECO:0000256" key="5">
    <source>
        <dbReference type="ARBA" id="ARBA00022519"/>
    </source>
</evidence>
<dbReference type="PIRSF" id="PIRSF036431">
    <property type="entry name" value="STHK_DctB"/>
    <property type="match status" value="1"/>
</dbReference>
<dbReference type="Gene3D" id="3.30.565.10">
    <property type="entry name" value="Histidine kinase-like ATPase, C-terminal domain"/>
    <property type="match status" value="1"/>
</dbReference>
<dbReference type="EMBL" id="CP095328">
    <property type="protein sequence ID" value="XAG42035.1"/>
    <property type="molecule type" value="Genomic_DNA"/>
</dbReference>
<evidence type="ECO:0000256" key="7">
    <source>
        <dbReference type="ARBA" id="ARBA00022679"/>
    </source>
</evidence>
<evidence type="ECO:0000313" key="19">
    <source>
        <dbReference type="EMBL" id="XAG42035.1"/>
    </source>
</evidence>
<evidence type="ECO:0000256" key="1">
    <source>
        <dbReference type="ARBA" id="ARBA00000085"/>
    </source>
</evidence>
<dbReference type="CDD" id="cd12914">
    <property type="entry name" value="PDC1_DGC_like"/>
    <property type="match status" value="1"/>
</dbReference>
<evidence type="ECO:0000256" key="15">
    <source>
        <dbReference type="ARBA" id="ARBA00073143"/>
    </source>
</evidence>
<evidence type="ECO:0000256" key="3">
    <source>
        <dbReference type="ARBA" id="ARBA00012438"/>
    </source>
</evidence>
<keyword evidence="13" id="KW-0902">Two-component regulatory system</keyword>
<evidence type="ECO:0000256" key="13">
    <source>
        <dbReference type="ARBA" id="ARBA00023012"/>
    </source>
</evidence>
<keyword evidence="7" id="KW-0808">Transferase</keyword>
<dbReference type="SUPFAM" id="SSF55874">
    <property type="entry name" value="ATPase domain of HSP90 chaperone/DNA topoisomerase II/histidine kinase"/>
    <property type="match status" value="1"/>
</dbReference>
<dbReference type="GO" id="GO:0005886">
    <property type="term" value="C:plasma membrane"/>
    <property type="evidence" value="ECO:0007669"/>
    <property type="project" value="UniProtKB-SubCell"/>
</dbReference>
<proteinExistence type="predicted"/>
<reference evidence="19" key="1">
    <citation type="submission" date="2022-03" db="EMBL/GenBank/DDBJ databases">
        <title>Sea Food Isolates.</title>
        <authorList>
            <person name="Li C."/>
        </authorList>
    </citation>
    <scope>NUCLEOTIDE SEQUENCE</scope>
    <source>
        <strain evidence="19">19NY04SH05-1</strain>
    </source>
</reference>
<dbReference type="PRINTS" id="PR00344">
    <property type="entry name" value="BCTRLSENSOR"/>
</dbReference>
<evidence type="ECO:0000256" key="9">
    <source>
        <dbReference type="ARBA" id="ARBA00022741"/>
    </source>
</evidence>
<dbReference type="Gene3D" id="3.30.450.20">
    <property type="entry name" value="PAS domain"/>
    <property type="match status" value="2"/>
</dbReference>
<keyword evidence="14 17" id="KW-0472">Membrane</keyword>
<feature type="domain" description="Histidine kinase" evidence="18">
    <location>
        <begin position="376"/>
        <end position="587"/>
    </location>
</feature>
<evidence type="ECO:0000256" key="10">
    <source>
        <dbReference type="ARBA" id="ARBA00022777"/>
    </source>
</evidence>
<evidence type="ECO:0000256" key="11">
    <source>
        <dbReference type="ARBA" id="ARBA00022840"/>
    </source>
</evidence>
<dbReference type="CDD" id="cd00082">
    <property type="entry name" value="HisKA"/>
    <property type="match status" value="1"/>
</dbReference>
<feature type="compositionally biased region" description="Basic and acidic residues" evidence="16">
    <location>
        <begin position="604"/>
        <end position="613"/>
    </location>
</feature>
<dbReference type="RefSeq" id="WP_338611762.1">
    <property type="nucleotide sequence ID" value="NZ_CP095328.1"/>
</dbReference>
<keyword evidence="11 19" id="KW-0067">ATP-binding</keyword>
<keyword evidence="4" id="KW-1003">Cell membrane</keyword>
<dbReference type="FunFam" id="3.30.450.20:FF:000127">
    <property type="entry name" value="C4-dicarboxylate transport sensor protein"/>
    <property type="match status" value="1"/>
</dbReference>
<dbReference type="InterPro" id="IPR036097">
    <property type="entry name" value="HisK_dim/P_sf"/>
</dbReference>
<dbReference type="EC" id="2.7.13.3" evidence="3"/>
<dbReference type="Gene3D" id="1.10.287.130">
    <property type="match status" value="1"/>
</dbReference>
<dbReference type="PANTHER" id="PTHR43065">
    <property type="entry name" value="SENSOR HISTIDINE KINASE"/>
    <property type="match status" value="1"/>
</dbReference>
<gene>
    <name evidence="19" type="ORF">MRK42_03160</name>
</gene>
<comment type="subcellular location">
    <subcellularLocation>
        <location evidence="2">Cell inner membrane</location>
        <topology evidence="2">Multi-pass membrane protein</topology>
    </subcellularLocation>
</comment>